<dbReference type="CDD" id="cd00198">
    <property type="entry name" value="vWFA"/>
    <property type="match status" value="1"/>
</dbReference>
<feature type="domain" description="VWFA" evidence="1">
    <location>
        <begin position="14"/>
        <end position="227"/>
    </location>
</feature>
<evidence type="ECO:0000259" key="1">
    <source>
        <dbReference type="PROSITE" id="PS50234"/>
    </source>
</evidence>
<name>A0A9X1NDC8_9ACTN</name>
<dbReference type="InterPro" id="IPR036465">
    <property type="entry name" value="vWFA_dom_sf"/>
</dbReference>
<evidence type="ECO:0000313" key="3">
    <source>
        <dbReference type="Proteomes" id="UP001138997"/>
    </source>
</evidence>
<keyword evidence="3" id="KW-1185">Reference proteome</keyword>
<dbReference type="RefSeq" id="WP_231441849.1">
    <property type="nucleotide sequence ID" value="NZ_JAJOMB010000006.1"/>
</dbReference>
<organism evidence="2 3">
    <name type="scientific">Kineosporia babensis</name>
    <dbReference type="NCBI Taxonomy" id="499548"/>
    <lineage>
        <taxon>Bacteria</taxon>
        <taxon>Bacillati</taxon>
        <taxon>Actinomycetota</taxon>
        <taxon>Actinomycetes</taxon>
        <taxon>Kineosporiales</taxon>
        <taxon>Kineosporiaceae</taxon>
        <taxon>Kineosporia</taxon>
    </lineage>
</organism>
<dbReference type="PROSITE" id="PS50234">
    <property type="entry name" value="VWFA"/>
    <property type="match status" value="1"/>
</dbReference>
<dbReference type="AlphaFoldDB" id="A0A9X1NDC8"/>
<comment type="caution">
    <text evidence="2">The sequence shown here is derived from an EMBL/GenBank/DDBJ whole genome shotgun (WGS) entry which is preliminary data.</text>
</comment>
<dbReference type="InterPro" id="IPR002035">
    <property type="entry name" value="VWF_A"/>
</dbReference>
<sequence>MTYTRRMSTRYPGCVVVLIDQSASMAEDIAGHTGITRAQAVASAADGLLDELVQRCVKDDDQVKPWCDVAVLGYGGQGIVSMFPPGFVSTSELDRFALPSATAQDEFDTGMHWIKPMFDGHTPMAEALQRAHQMIRGWIQKHPDSFPPVVLNVTDGMANTADPHEPAAALRRLGTSDGNALLFNLHLSSSQAQRVEYPATTPVLEDKYAAALFDMSSEIPPQLVETSRFPLQPGARGFVFNGGAAALLHFFMWGTPVGAL</sequence>
<evidence type="ECO:0000313" key="2">
    <source>
        <dbReference type="EMBL" id="MCD5312038.1"/>
    </source>
</evidence>
<proteinExistence type="predicted"/>
<protein>
    <submittedName>
        <fullName evidence="2">VWA domain-containing protein</fullName>
    </submittedName>
</protein>
<dbReference type="Gene3D" id="3.40.50.410">
    <property type="entry name" value="von Willebrand factor, type A domain"/>
    <property type="match status" value="1"/>
</dbReference>
<accession>A0A9X1NDC8</accession>
<dbReference type="Proteomes" id="UP001138997">
    <property type="component" value="Unassembled WGS sequence"/>
</dbReference>
<dbReference type="EMBL" id="JAJOMB010000006">
    <property type="protein sequence ID" value="MCD5312038.1"/>
    <property type="molecule type" value="Genomic_DNA"/>
</dbReference>
<dbReference type="SUPFAM" id="SSF53300">
    <property type="entry name" value="vWA-like"/>
    <property type="match status" value="1"/>
</dbReference>
<gene>
    <name evidence="2" type="ORF">LR394_14090</name>
</gene>
<reference evidence="2" key="1">
    <citation type="submission" date="2021-11" db="EMBL/GenBank/DDBJ databases">
        <title>Streptomyces corallinus and Kineosporia corallina sp. nov., two new coral-derived marine actinobacteria.</title>
        <authorList>
            <person name="Buangrab K."/>
            <person name="Sutthacheep M."/>
            <person name="Yeemin T."/>
            <person name="Harunari E."/>
            <person name="Igarashi Y."/>
            <person name="Sripreechasak P."/>
            <person name="Kanchanasin P."/>
            <person name="Tanasupawat S."/>
            <person name="Phongsopitanun W."/>
        </authorList>
    </citation>
    <scope>NUCLEOTIDE SEQUENCE</scope>
    <source>
        <strain evidence="2">JCM 31032</strain>
    </source>
</reference>